<accession>A0ABQ0DBU1</accession>
<evidence type="ECO:0000313" key="3">
    <source>
        <dbReference type="EMBL" id="GAB1220321.1"/>
    </source>
</evidence>
<dbReference type="EMBL" id="BAAFRS010000051">
    <property type="protein sequence ID" value="GAB1220321.1"/>
    <property type="molecule type" value="Genomic_DNA"/>
</dbReference>
<evidence type="ECO:0000313" key="4">
    <source>
        <dbReference type="Proteomes" id="UP001628156"/>
    </source>
</evidence>
<evidence type="ECO:0000256" key="1">
    <source>
        <dbReference type="ARBA" id="ARBA00022737"/>
    </source>
</evidence>
<dbReference type="PANTHER" id="PTHR24104:SF25">
    <property type="entry name" value="PROTEIN LIN-41"/>
    <property type="match status" value="1"/>
</dbReference>
<organism evidence="3 4">
    <name type="scientific">Entamoeba nuttalli</name>
    <dbReference type="NCBI Taxonomy" id="412467"/>
    <lineage>
        <taxon>Eukaryota</taxon>
        <taxon>Amoebozoa</taxon>
        <taxon>Evosea</taxon>
        <taxon>Archamoebae</taxon>
        <taxon>Mastigamoebida</taxon>
        <taxon>Entamoebidae</taxon>
        <taxon>Entamoeba</taxon>
    </lineage>
</organism>
<gene>
    <name evidence="3" type="ORF">ENUP19_0051G0020</name>
</gene>
<dbReference type="PANTHER" id="PTHR24104">
    <property type="entry name" value="E3 UBIQUITIN-PROTEIN LIGASE NHLRC1-RELATED"/>
    <property type="match status" value="1"/>
</dbReference>
<dbReference type="InterPro" id="IPR011042">
    <property type="entry name" value="6-blade_b-propeller_TolB-like"/>
</dbReference>
<feature type="repeat" description="NHL" evidence="2">
    <location>
        <begin position="254"/>
        <end position="295"/>
    </location>
</feature>
<evidence type="ECO:0008006" key="5">
    <source>
        <dbReference type="Google" id="ProtNLM"/>
    </source>
</evidence>
<evidence type="ECO:0000256" key="2">
    <source>
        <dbReference type="PROSITE-ProRule" id="PRU00504"/>
    </source>
</evidence>
<dbReference type="InterPro" id="IPR001258">
    <property type="entry name" value="NHL_repeat"/>
</dbReference>
<dbReference type="SUPFAM" id="SSF63829">
    <property type="entry name" value="Calcium-dependent phosphotriesterase"/>
    <property type="match status" value="1"/>
</dbReference>
<reference evidence="3 4" key="1">
    <citation type="journal article" date="2019" name="PLoS Negl. Trop. Dis.">
        <title>Whole genome sequencing of Entamoeba nuttalli reveals mammalian host-related molecular signatures and a novel octapeptide-repeat surface protein.</title>
        <authorList>
            <person name="Tanaka M."/>
            <person name="Makiuchi T."/>
            <person name="Komiyama T."/>
            <person name="Shiina T."/>
            <person name="Osaki K."/>
            <person name="Tachibana H."/>
        </authorList>
    </citation>
    <scope>NUCLEOTIDE SEQUENCE [LARGE SCALE GENOMIC DNA]</scope>
    <source>
        <strain evidence="3 4">P19-061405</strain>
    </source>
</reference>
<protein>
    <recommendedName>
        <fullName evidence="5">Nhl repeat-containing protein</fullName>
    </recommendedName>
</protein>
<dbReference type="Gene3D" id="2.120.10.30">
    <property type="entry name" value="TolB, C-terminal domain"/>
    <property type="match status" value="1"/>
</dbReference>
<keyword evidence="1" id="KW-0677">Repeat</keyword>
<dbReference type="CDD" id="cd05819">
    <property type="entry name" value="NHL"/>
    <property type="match status" value="1"/>
</dbReference>
<keyword evidence="4" id="KW-1185">Reference proteome</keyword>
<comment type="caution">
    <text evidence="3">The sequence shown here is derived from an EMBL/GenBank/DDBJ whole genome shotgun (WGS) entry which is preliminary data.</text>
</comment>
<sequence length="440" mass="50701">MTTSLTISSIETLFKKRKDELELQHQMFNEKKEQILHIECKATETYKNIENLSNIEECKNNTYYQTILLMSLKSLQHIKEIRRKIIKCIQEIYSEIITLTFYINTTRYRNSLFIGIQKPSLTITCFNKNGAIDTDHQTLHTKFEGKFLETFNSNIKEVKFNRLIIPISFGNHFSPAFSCITIKSNELYITGDINNHSIKLITIMKDRNLSEEFSLKVEYPTCIVEHKKSSLFYISDKQLHRVFIFNKKTGDFRSFGGYGNEPSKFNEPMCIAIDSFDNVYVADAMNFRIQIFTLNGTYISSLSFPNQRTPFYPHCILFDEDQLIVIDNWGSSIFSINPKQKKVTSIISRYGGAKGFVNRPTFACIDKYKRLFVSDSGNNRIACFKKNNFLGSIEMKTLGLVGSPLGISVSDKKLIFSTTANEPYLNCVSIKNFPNPTFIL</sequence>
<dbReference type="Proteomes" id="UP001628156">
    <property type="component" value="Unassembled WGS sequence"/>
</dbReference>
<name>A0ABQ0DBU1_9EUKA</name>
<proteinExistence type="predicted"/>
<dbReference type="PROSITE" id="PS51125">
    <property type="entry name" value="NHL"/>
    <property type="match status" value="1"/>
</dbReference>
<dbReference type="InterPro" id="IPR050952">
    <property type="entry name" value="TRIM-NHL_E3_ligases"/>
</dbReference>